<dbReference type="SUPFAM" id="SSF57667">
    <property type="entry name" value="beta-beta-alpha zinc fingers"/>
    <property type="match status" value="1"/>
</dbReference>
<feature type="region of interest" description="Disordered" evidence="5">
    <location>
        <begin position="340"/>
        <end position="367"/>
    </location>
</feature>
<keyword evidence="2 4" id="KW-0863">Zinc-finger</keyword>
<evidence type="ECO:0000259" key="6">
    <source>
        <dbReference type="PROSITE" id="PS50808"/>
    </source>
</evidence>
<feature type="domain" description="BED-type" evidence="6">
    <location>
        <begin position="268"/>
        <end position="320"/>
    </location>
</feature>
<name>A0ABR1CTY1_NECAM</name>
<keyword evidence="1" id="KW-0479">Metal-binding</keyword>
<evidence type="ECO:0000256" key="2">
    <source>
        <dbReference type="ARBA" id="ARBA00022771"/>
    </source>
</evidence>
<dbReference type="PROSITE" id="PS50808">
    <property type="entry name" value="ZF_BED"/>
    <property type="match status" value="2"/>
</dbReference>
<dbReference type="PANTHER" id="PTHR34396">
    <property type="entry name" value="OS03G0264950 PROTEIN-RELATED"/>
    <property type="match status" value="1"/>
</dbReference>
<dbReference type="EMBL" id="JAVFWL010000003">
    <property type="protein sequence ID" value="KAK6741297.1"/>
    <property type="molecule type" value="Genomic_DNA"/>
</dbReference>
<proteinExistence type="predicted"/>
<feature type="region of interest" description="Disordered" evidence="5">
    <location>
        <begin position="409"/>
        <end position="450"/>
    </location>
</feature>
<dbReference type="InterPro" id="IPR036236">
    <property type="entry name" value="Znf_C2H2_sf"/>
</dbReference>
<dbReference type="InterPro" id="IPR053031">
    <property type="entry name" value="Cuticle_assoc_protein"/>
</dbReference>
<gene>
    <name evidence="7" type="primary">Necator_chrIII.g10026</name>
    <name evidence="7" type="ORF">RB195_009261</name>
</gene>
<dbReference type="Proteomes" id="UP001303046">
    <property type="component" value="Unassembled WGS sequence"/>
</dbReference>
<dbReference type="PANTHER" id="PTHR34396:SF25">
    <property type="entry name" value="BOUNDARY ELEMENT ASSOCIATED FACTOR"/>
    <property type="match status" value="1"/>
</dbReference>
<evidence type="ECO:0000313" key="7">
    <source>
        <dbReference type="EMBL" id="KAK6741297.1"/>
    </source>
</evidence>
<accession>A0ABR1CTY1</accession>
<comment type="caution">
    <text evidence="7">The sequence shown here is derived from an EMBL/GenBank/DDBJ whole genome shotgun (WGS) entry which is preliminary data.</text>
</comment>
<evidence type="ECO:0000256" key="3">
    <source>
        <dbReference type="ARBA" id="ARBA00022833"/>
    </source>
</evidence>
<sequence length="582" mass="63271">MTSLIGGNSILHIANRLGGIKKEVPNEGLDSESAPSPTPPVVRQPTPLSATTATFSEVPANTAGSPAPPPANDESAMIMSLFKEKDTFTASPSTSESAACGDSSGLITTHIDINSAISQMQQHIAAVQQQHNIQNNDVKVADLLPGYSPWMRNAGRKKSHPVWEFFKDLKDTNGVGGVVCLHCSWQGDDRSPNNLRTHLKKFHSSDGVFARLSMPAHFSVDQQMDASPSTSSMADDIIAADVLSSLLNPSESPTDGKKKSQKGTKTCKKSSEIWDHYRLLNENQNVECVYCWKVLKRGDSSTKSMWGHMTAFHQDVLDDKQSRKKLRVMAVEPLERKKYSTTDGETPTQPYVKRARAGGSSQAAPPTDSVALAFQQLQSASQLSNPFNFLENLPKSSEVINISAGYPVEEEEQENAHEEIQAGSSGGSLAGDTASPLREDAATSGGSPSVTSTNQLSAFMNMATNPLMWNAMLVNSSTHGSAFSLNDGQCVSMLMKMALDLDLTLSYHKRRGDIELCFESNRTAEKSGGRGKVLCLSDMGREIRVIERVNGTPTDTEMWTKTDFNQFHWAIRGKCQKVLVKG</sequence>
<feature type="region of interest" description="Disordered" evidence="5">
    <location>
        <begin position="24"/>
        <end position="47"/>
    </location>
</feature>
<evidence type="ECO:0000256" key="4">
    <source>
        <dbReference type="PROSITE-ProRule" id="PRU00027"/>
    </source>
</evidence>
<reference evidence="7 8" key="1">
    <citation type="submission" date="2023-08" db="EMBL/GenBank/DDBJ databases">
        <title>A Necator americanus chromosomal reference genome.</title>
        <authorList>
            <person name="Ilik V."/>
            <person name="Petrzelkova K.J."/>
            <person name="Pardy F."/>
            <person name="Fuh T."/>
            <person name="Niatou-Singa F.S."/>
            <person name="Gouil Q."/>
            <person name="Baker L."/>
            <person name="Ritchie M.E."/>
            <person name="Jex A.R."/>
            <person name="Gazzola D."/>
            <person name="Li H."/>
            <person name="Toshio Fujiwara R."/>
            <person name="Zhan B."/>
            <person name="Aroian R.V."/>
            <person name="Pafco B."/>
            <person name="Schwarz E.M."/>
        </authorList>
    </citation>
    <scope>NUCLEOTIDE SEQUENCE [LARGE SCALE GENOMIC DNA]</scope>
    <source>
        <strain evidence="7 8">Aroian</strain>
        <tissue evidence="7">Whole animal</tissue>
    </source>
</reference>
<dbReference type="InterPro" id="IPR003656">
    <property type="entry name" value="Znf_BED"/>
</dbReference>
<keyword evidence="8" id="KW-1185">Reference proteome</keyword>
<evidence type="ECO:0000256" key="1">
    <source>
        <dbReference type="ARBA" id="ARBA00022723"/>
    </source>
</evidence>
<evidence type="ECO:0000313" key="8">
    <source>
        <dbReference type="Proteomes" id="UP001303046"/>
    </source>
</evidence>
<dbReference type="SMART" id="SM00614">
    <property type="entry name" value="ZnF_BED"/>
    <property type="match status" value="2"/>
</dbReference>
<keyword evidence="3" id="KW-0862">Zinc</keyword>
<protein>
    <recommendedName>
        <fullName evidence="6">BED-type domain-containing protein</fullName>
    </recommendedName>
</protein>
<dbReference type="Pfam" id="PF02892">
    <property type="entry name" value="zf-BED"/>
    <property type="match status" value="1"/>
</dbReference>
<organism evidence="7 8">
    <name type="scientific">Necator americanus</name>
    <name type="common">Human hookworm</name>
    <dbReference type="NCBI Taxonomy" id="51031"/>
    <lineage>
        <taxon>Eukaryota</taxon>
        <taxon>Metazoa</taxon>
        <taxon>Ecdysozoa</taxon>
        <taxon>Nematoda</taxon>
        <taxon>Chromadorea</taxon>
        <taxon>Rhabditida</taxon>
        <taxon>Rhabditina</taxon>
        <taxon>Rhabditomorpha</taxon>
        <taxon>Strongyloidea</taxon>
        <taxon>Ancylostomatidae</taxon>
        <taxon>Bunostominae</taxon>
        <taxon>Necator</taxon>
    </lineage>
</organism>
<feature type="domain" description="BED-type" evidence="6">
    <location>
        <begin position="157"/>
        <end position="203"/>
    </location>
</feature>
<evidence type="ECO:0000256" key="5">
    <source>
        <dbReference type="SAM" id="MobiDB-lite"/>
    </source>
</evidence>